<feature type="domain" description="CzcB-like barrel-sandwich hybrid" evidence="8">
    <location>
        <begin position="467"/>
        <end position="590"/>
    </location>
</feature>
<dbReference type="GO" id="GO:0012505">
    <property type="term" value="C:endomembrane system"/>
    <property type="evidence" value="ECO:0007669"/>
    <property type="project" value="UniProtKB-SubCell"/>
</dbReference>
<dbReference type="CDD" id="cd05709">
    <property type="entry name" value="S2P-M50"/>
    <property type="match status" value="1"/>
</dbReference>
<dbReference type="SUPFAM" id="SSF111369">
    <property type="entry name" value="HlyD-like secretion proteins"/>
    <property type="match status" value="1"/>
</dbReference>
<keyword evidence="4 6" id="KW-0472">Membrane</keyword>
<dbReference type="GO" id="GO:0016020">
    <property type="term" value="C:membrane"/>
    <property type="evidence" value="ECO:0007669"/>
    <property type="project" value="InterPro"/>
</dbReference>
<keyword evidence="3 6" id="KW-1133">Transmembrane helix</keyword>
<dbReference type="Pfam" id="PF25973">
    <property type="entry name" value="BSH_CzcB"/>
    <property type="match status" value="1"/>
</dbReference>
<evidence type="ECO:0000256" key="4">
    <source>
        <dbReference type="ARBA" id="ARBA00023136"/>
    </source>
</evidence>
<feature type="coiled-coil region" evidence="5">
    <location>
        <begin position="532"/>
        <end position="559"/>
    </location>
</feature>
<evidence type="ECO:0000256" key="6">
    <source>
        <dbReference type="SAM" id="Phobius"/>
    </source>
</evidence>
<feature type="transmembrane region" description="Helical" evidence="6">
    <location>
        <begin position="367"/>
        <end position="388"/>
    </location>
</feature>
<feature type="transmembrane region" description="Helical" evidence="6">
    <location>
        <begin position="126"/>
        <end position="144"/>
    </location>
</feature>
<dbReference type="GO" id="GO:0004222">
    <property type="term" value="F:metalloendopeptidase activity"/>
    <property type="evidence" value="ECO:0007669"/>
    <property type="project" value="InterPro"/>
</dbReference>
<protein>
    <submittedName>
        <fullName evidence="9">Peptidase M50</fullName>
    </submittedName>
</protein>
<keyword evidence="2 6" id="KW-0812">Transmembrane</keyword>
<dbReference type="Gene3D" id="2.40.50.100">
    <property type="match status" value="1"/>
</dbReference>
<feature type="transmembrane region" description="Helical" evidence="6">
    <location>
        <begin position="260"/>
        <end position="283"/>
    </location>
</feature>
<feature type="transmembrane region" description="Helical" evidence="6">
    <location>
        <begin position="229"/>
        <end position="248"/>
    </location>
</feature>
<accession>A0A3B0SFC4</accession>
<evidence type="ECO:0000256" key="5">
    <source>
        <dbReference type="SAM" id="Coils"/>
    </source>
</evidence>
<evidence type="ECO:0000256" key="2">
    <source>
        <dbReference type="ARBA" id="ARBA00022692"/>
    </source>
</evidence>
<feature type="transmembrane region" description="Helical" evidence="6">
    <location>
        <begin position="394"/>
        <end position="413"/>
    </location>
</feature>
<evidence type="ECO:0000259" key="8">
    <source>
        <dbReference type="Pfam" id="PF25973"/>
    </source>
</evidence>
<dbReference type="Pfam" id="PF02163">
    <property type="entry name" value="Peptidase_M50"/>
    <property type="match status" value="1"/>
</dbReference>
<dbReference type="GO" id="GO:0005737">
    <property type="term" value="C:cytoplasm"/>
    <property type="evidence" value="ECO:0007669"/>
    <property type="project" value="TreeGrafter"/>
</dbReference>
<dbReference type="GO" id="GO:0031293">
    <property type="term" value="P:membrane protein intracellular domain proteolysis"/>
    <property type="evidence" value="ECO:0007669"/>
    <property type="project" value="TreeGrafter"/>
</dbReference>
<dbReference type="InterPro" id="IPR001193">
    <property type="entry name" value="MBTPS2"/>
</dbReference>
<feature type="transmembrane region" description="Helical" evidence="6">
    <location>
        <begin position="433"/>
        <end position="452"/>
    </location>
</feature>
<feature type="transmembrane region" description="Helical" evidence="6">
    <location>
        <begin position="289"/>
        <end position="309"/>
    </location>
</feature>
<dbReference type="PANTHER" id="PTHR13325">
    <property type="entry name" value="PROTEASE M50 MEMBRANE-BOUND TRANSCRIPTION FACTOR SITE 2 PROTEASE"/>
    <property type="match status" value="1"/>
</dbReference>
<keyword evidence="5" id="KW-0175">Coiled coil</keyword>
<feature type="domain" description="Peptidase M50" evidence="7">
    <location>
        <begin position="203"/>
        <end position="420"/>
    </location>
</feature>
<dbReference type="InterPro" id="IPR008915">
    <property type="entry name" value="Peptidase_M50"/>
</dbReference>
<feature type="transmembrane region" description="Helical" evidence="6">
    <location>
        <begin position="156"/>
        <end position="180"/>
    </location>
</feature>
<dbReference type="PANTHER" id="PTHR13325:SF3">
    <property type="entry name" value="MEMBRANE-BOUND TRANSCRIPTION FACTOR SITE-2 PROTEASE"/>
    <property type="match status" value="1"/>
</dbReference>
<dbReference type="InterPro" id="IPR058647">
    <property type="entry name" value="BSH_CzcB-like"/>
</dbReference>
<dbReference type="AlphaFoldDB" id="A0A3B0SFC4"/>
<proteinExistence type="predicted"/>
<organism evidence="9">
    <name type="scientific">hydrothermal vent metagenome</name>
    <dbReference type="NCBI Taxonomy" id="652676"/>
    <lineage>
        <taxon>unclassified sequences</taxon>
        <taxon>metagenomes</taxon>
        <taxon>ecological metagenomes</taxon>
    </lineage>
</organism>
<evidence type="ECO:0000313" key="9">
    <source>
        <dbReference type="EMBL" id="VAW01242.1"/>
    </source>
</evidence>
<evidence type="ECO:0000256" key="3">
    <source>
        <dbReference type="ARBA" id="ARBA00022989"/>
    </source>
</evidence>
<dbReference type="EMBL" id="UOEC01000184">
    <property type="protein sequence ID" value="VAW01242.1"/>
    <property type="molecule type" value="Genomic_DNA"/>
</dbReference>
<evidence type="ECO:0000259" key="7">
    <source>
        <dbReference type="Pfam" id="PF02163"/>
    </source>
</evidence>
<gene>
    <name evidence="9" type="ORF">MNBD_ALPHA08-2375</name>
</gene>
<comment type="subcellular location">
    <subcellularLocation>
        <location evidence="1">Endomembrane system</location>
        <topology evidence="1">Multi-pass membrane protein</topology>
    </subcellularLocation>
</comment>
<reference evidence="9" key="1">
    <citation type="submission" date="2018-06" db="EMBL/GenBank/DDBJ databases">
        <authorList>
            <person name="Zhirakovskaya E."/>
        </authorList>
    </citation>
    <scope>NUCLEOTIDE SEQUENCE</scope>
</reference>
<evidence type="ECO:0000256" key="1">
    <source>
        <dbReference type="ARBA" id="ARBA00004127"/>
    </source>
</evidence>
<name>A0A3B0SFC4_9ZZZZ</name>
<sequence length="719" mass="81615">MLDEKPSEPTEPTESTEPIAIGVIREELQLLKGAPTIVGKPTWLIFDPVQHRYFEIDFEIFEILSLWNQFETSDQLIAAARREQARELTLPRVAEVVRFLDQNNLSVEPKEGGWRTFVNRRERKKVSAFAWLIHNYLFIKIPLVRPSRFLKVVYPYLAFLFTRTMLWLMITVGLAGLYLVSRQWDEFVSTFSDFFSMEGAITYAIALILIKILHELGHALMATRFGCRVPTMGIAFLVMFPVLYTDVTDAWKLRSRRQRLLIGAAGLMVELSLASIATFMWAFLPEGGLKSIAFVVATISWIMSVVVNLNPLMRFDGYYLLSDGLGLANLQSRSFAFGRWKLREILFNLGAPPPESLPAKTIRTITIYAWAIWVYRFFLFIGIAFLVYAFFFKALGVLLFAIEIIWFIARPFWSEVKEWPAMSKQIFRRRRVYISISVVAVFSALLILPISGRIDVPVMVQPISYEKVFPPSAAELVEINAKAGDLVDKGQLLFRFKSSQLDQTIKLNSIQTRLIQARLARVAVDRQDKIQFLPLQQELASLQAEMAGLQREQERLLVRAPISGKIKDLNRQLHVGRWVKADDRLVTITNVTGFVAKGYILERDLWRVKQGDSGKFVPDDYLIAKSPIQVKDISLASSPRLELEPLASVFGGRVSSRKSNNGEIVPVGAAYQVTLSFNEQPGDTSKVSRGIARIDGIPESIAAQVWRQVLRVLVRESGA</sequence>